<dbReference type="HOGENOM" id="CLU_000604_1_11_6"/>
<dbReference type="InterPro" id="IPR003439">
    <property type="entry name" value="ABC_transporter-like_ATP-bd"/>
</dbReference>
<evidence type="ECO:0000256" key="4">
    <source>
        <dbReference type="ARBA" id="ARBA00022840"/>
    </source>
</evidence>
<dbReference type="AlphaFoldDB" id="E8Q6L2"/>
<dbReference type="PROSITE" id="PS00211">
    <property type="entry name" value="ABC_TRANSPORTER_1"/>
    <property type="match status" value="1"/>
</dbReference>
<keyword evidence="7" id="KW-1185">Reference proteome</keyword>
<organism evidence="6 7">
    <name type="scientific">Blochmanniella vafra (strain BVAF)</name>
    <dbReference type="NCBI Taxonomy" id="859654"/>
    <lineage>
        <taxon>Bacteria</taxon>
        <taxon>Pseudomonadati</taxon>
        <taxon>Pseudomonadota</taxon>
        <taxon>Gammaproteobacteria</taxon>
        <taxon>Enterobacterales</taxon>
        <taxon>Enterobacteriaceae</taxon>
        <taxon>ant endosymbionts</taxon>
        <taxon>Candidatus Blochmanniella</taxon>
    </lineage>
</organism>
<dbReference type="KEGG" id="bva:BVAF_040"/>
<dbReference type="OrthoDB" id="9806726at2"/>
<proteinExistence type="inferred from homology"/>
<evidence type="ECO:0000256" key="3">
    <source>
        <dbReference type="ARBA" id="ARBA00022741"/>
    </source>
</evidence>
<dbReference type="InterPro" id="IPR003593">
    <property type="entry name" value="AAA+_ATPase"/>
</dbReference>
<sequence>MMVIHNLIAGYFNRNVTPMINGYIKRGSILTVVGSNGVGKSTFLKTLAGLLPPNSGNLEFLKVEKPRIIGYLPQKKNIDCYFPVTVFDVVAMGCWPRINFLKRINDEQKYLIWKALKKVKLLNLMHRCVHSLSGGEFQRMLFARILVQQAQFILLDEPLQGIDQETCEIFLSSINQMSQYGCTIVIVLHDNQFASKYLVYDTLLLTQSNSIWIKSKTNRC</sequence>
<reference evidence="6 7" key="1">
    <citation type="journal article" date="2010" name="BMC Genomics">
        <title>Unprecedented loss of ammonia assimilation capability in a urease-encoding bacterial mutualist.</title>
        <authorList>
            <person name="Williams L.E."/>
            <person name="Wernegreen J.J."/>
        </authorList>
    </citation>
    <scope>NUCLEOTIDE SEQUENCE [LARGE SCALE GENOMIC DNA]</scope>
    <source>
        <strain evidence="6 7">BVAF</strain>
    </source>
</reference>
<dbReference type="GO" id="GO:0005524">
    <property type="term" value="F:ATP binding"/>
    <property type="evidence" value="ECO:0007669"/>
    <property type="project" value="UniProtKB-KW"/>
</dbReference>
<accession>E8Q6L2</accession>
<gene>
    <name evidence="6" type="ordered locus">BVAF_040</name>
</gene>
<dbReference type="InterPro" id="IPR050153">
    <property type="entry name" value="Metal_Ion_Import_ABC"/>
</dbReference>
<evidence type="ECO:0000256" key="2">
    <source>
        <dbReference type="ARBA" id="ARBA00022448"/>
    </source>
</evidence>
<dbReference type="Proteomes" id="UP000007464">
    <property type="component" value="Chromosome"/>
</dbReference>
<dbReference type="InterPro" id="IPR017871">
    <property type="entry name" value="ABC_transporter-like_CS"/>
</dbReference>
<evidence type="ECO:0000256" key="1">
    <source>
        <dbReference type="ARBA" id="ARBA00005417"/>
    </source>
</evidence>
<dbReference type="STRING" id="859654.BVAF_040"/>
<feature type="domain" description="ABC transporter" evidence="5">
    <location>
        <begin position="2"/>
        <end position="217"/>
    </location>
</feature>
<keyword evidence="2" id="KW-0813">Transport</keyword>
<dbReference type="SMART" id="SM00382">
    <property type="entry name" value="AAA"/>
    <property type="match status" value="1"/>
</dbReference>
<dbReference type="InterPro" id="IPR027417">
    <property type="entry name" value="P-loop_NTPase"/>
</dbReference>
<dbReference type="GO" id="GO:0016887">
    <property type="term" value="F:ATP hydrolysis activity"/>
    <property type="evidence" value="ECO:0007669"/>
    <property type="project" value="InterPro"/>
</dbReference>
<keyword evidence="4" id="KW-0067">ATP-binding</keyword>
<keyword evidence="3" id="KW-0547">Nucleotide-binding</keyword>
<dbReference type="EMBL" id="CP002189">
    <property type="protein sequence ID" value="ADV33453.1"/>
    <property type="molecule type" value="Genomic_DNA"/>
</dbReference>
<evidence type="ECO:0000259" key="5">
    <source>
        <dbReference type="PROSITE" id="PS50893"/>
    </source>
</evidence>
<dbReference type="Gene3D" id="3.40.50.300">
    <property type="entry name" value="P-loop containing nucleotide triphosphate hydrolases"/>
    <property type="match status" value="1"/>
</dbReference>
<dbReference type="PANTHER" id="PTHR42734">
    <property type="entry name" value="METAL TRANSPORT SYSTEM ATP-BINDING PROTEIN TM_0124-RELATED"/>
    <property type="match status" value="1"/>
</dbReference>
<dbReference type="RefSeq" id="WP_013516378.1">
    <property type="nucleotide sequence ID" value="NC_014909.2"/>
</dbReference>
<evidence type="ECO:0000313" key="7">
    <source>
        <dbReference type="Proteomes" id="UP000007464"/>
    </source>
</evidence>
<dbReference type="PANTHER" id="PTHR42734:SF5">
    <property type="entry name" value="IRON TRANSPORT SYSTEM ATP-BINDING PROTEIN HI_0361-RELATED"/>
    <property type="match status" value="1"/>
</dbReference>
<dbReference type="CDD" id="cd03235">
    <property type="entry name" value="ABC_Metallic_Cations"/>
    <property type="match status" value="1"/>
</dbReference>
<protein>
    <submittedName>
        <fullName evidence="6">ABC transporter (Putative manganese transport system)</fullName>
    </submittedName>
</protein>
<dbReference type="PROSITE" id="PS50893">
    <property type="entry name" value="ABC_TRANSPORTER_2"/>
    <property type="match status" value="1"/>
</dbReference>
<evidence type="ECO:0000313" key="6">
    <source>
        <dbReference type="EMBL" id="ADV33453.1"/>
    </source>
</evidence>
<dbReference type="Pfam" id="PF00005">
    <property type="entry name" value="ABC_tran"/>
    <property type="match status" value="1"/>
</dbReference>
<name>E8Q6L2_BLOVB</name>
<dbReference type="SUPFAM" id="SSF52540">
    <property type="entry name" value="P-loop containing nucleoside triphosphate hydrolases"/>
    <property type="match status" value="1"/>
</dbReference>
<comment type="similarity">
    <text evidence="1">Belongs to the ABC transporter superfamily.</text>
</comment>